<comment type="similarity">
    <text evidence="1">Belongs to the serpin family.</text>
</comment>
<reference evidence="4" key="1">
    <citation type="submission" date="2016-12" db="EMBL/GenBank/DDBJ databases">
        <authorList>
            <person name="Meng X."/>
        </authorList>
    </citation>
    <scope>NUCLEOTIDE SEQUENCE [LARGE SCALE GENOMIC DNA]</scope>
    <source>
        <strain evidence="4">DSM 20732</strain>
    </source>
</reference>
<dbReference type="RefSeq" id="WP_073824051.1">
    <property type="nucleotide sequence ID" value="NZ_MQVS01000004.1"/>
</dbReference>
<dbReference type="InterPro" id="IPR036186">
    <property type="entry name" value="Serpin_sf"/>
</dbReference>
<dbReference type="InParanoid" id="A0A1Q5PWZ5"/>
<dbReference type="OrthoDB" id="9764871at2"/>
<dbReference type="PANTHER" id="PTHR11461">
    <property type="entry name" value="SERINE PROTEASE INHIBITOR, SERPIN"/>
    <property type="match status" value="1"/>
</dbReference>
<evidence type="ECO:0000313" key="4">
    <source>
        <dbReference type="Proteomes" id="UP000185612"/>
    </source>
</evidence>
<organism evidence="3 4">
    <name type="scientific">Buchananella hordeovulneris</name>
    <dbReference type="NCBI Taxonomy" id="52770"/>
    <lineage>
        <taxon>Bacteria</taxon>
        <taxon>Bacillati</taxon>
        <taxon>Actinomycetota</taxon>
        <taxon>Actinomycetes</taxon>
        <taxon>Actinomycetales</taxon>
        <taxon>Actinomycetaceae</taxon>
        <taxon>Buchananella</taxon>
    </lineage>
</organism>
<dbReference type="GO" id="GO:0004867">
    <property type="term" value="F:serine-type endopeptidase inhibitor activity"/>
    <property type="evidence" value="ECO:0007669"/>
    <property type="project" value="InterPro"/>
</dbReference>
<dbReference type="InterPro" id="IPR042178">
    <property type="entry name" value="Serpin_sf_1"/>
</dbReference>
<dbReference type="STRING" id="52770.BSZ40_05355"/>
<protein>
    <recommendedName>
        <fullName evidence="2">Serpin domain-containing protein</fullName>
    </recommendedName>
</protein>
<feature type="domain" description="Serpin" evidence="2">
    <location>
        <begin position="18"/>
        <end position="349"/>
    </location>
</feature>
<evidence type="ECO:0000313" key="3">
    <source>
        <dbReference type="EMBL" id="OKL51910.1"/>
    </source>
</evidence>
<sequence length="351" mass="37238">MGSRAFIDRVGAEMVALQLAARPGRNALCSPVGVAALLSLLCPASVTELTSVTQSALRRFEPEPAALRDFDPGNPPTAPLLHLASHLLLIAGAQPRPAYLAEVTGRAEISRVALGDATSRLNAWAALHTGGLFPQTAVGVDEQTRLVLQNALLFAARWERELTLVSCGAAFRRADGTTSTADYLGTVAQLQLVRGDGWRAVRLPYRGEGLVCDFILPRRRCSLTELPATTWAEATAALSGAAPTLVQLRVPKLDLVSGPLELAPLLDRLGLSLQLDRILPGLSGWQAAQQVRVAVSETGTVAAALTEQWMCSAVAEDEPVEFTVNHPFVLRVVDLAADVPLIEAAVVDPAC</sequence>
<dbReference type="PANTHER" id="PTHR11461:SF211">
    <property type="entry name" value="GH10112P-RELATED"/>
    <property type="match status" value="1"/>
</dbReference>
<gene>
    <name evidence="3" type="ORF">BSZ40_05355</name>
</gene>
<dbReference type="EMBL" id="MQVS01000004">
    <property type="protein sequence ID" value="OKL51910.1"/>
    <property type="molecule type" value="Genomic_DNA"/>
</dbReference>
<evidence type="ECO:0000259" key="2">
    <source>
        <dbReference type="SMART" id="SM00093"/>
    </source>
</evidence>
<name>A0A1Q5PWZ5_9ACTO</name>
<dbReference type="Pfam" id="PF00079">
    <property type="entry name" value="Serpin"/>
    <property type="match status" value="1"/>
</dbReference>
<dbReference type="SMART" id="SM00093">
    <property type="entry name" value="SERPIN"/>
    <property type="match status" value="1"/>
</dbReference>
<accession>A0A1Q5PWZ5</accession>
<evidence type="ECO:0000256" key="1">
    <source>
        <dbReference type="RuleBase" id="RU000411"/>
    </source>
</evidence>
<dbReference type="InterPro" id="IPR000215">
    <property type="entry name" value="Serpin_fam"/>
</dbReference>
<dbReference type="AlphaFoldDB" id="A0A1Q5PWZ5"/>
<proteinExistence type="inferred from homology"/>
<comment type="caution">
    <text evidence="3">The sequence shown here is derived from an EMBL/GenBank/DDBJ whole genome shotgun (WGS) entry which is preliminary data.</text>
</comment>
<dbReference type="InterPro" id="IPR042185">
    <property type="entry name" value="Serpin_sf_2"/>
</dbReference>
<dbReference type="SUPFAM" id="SSF56574">
    <property type="entry name" value="Serpins"/>
    <property type="match status" value="1"/>
</dbReference>
<dbReference type="Gene3D" id="3.30.497.10">
    <property type="entry name" value="Antithrombin, subunit I, domain 2"/>
    <property type="match status" value="1"/>
</dbReference>
<dbReference type="GO" id="GO:0005615">
    <property type="term" value="C:extracellular space"/>
    <property type="evidence" value="ECO:0007669"/>
    <property type="project" value="InterPro"/>
</dbReference>
<keyword evidence="4" id="KW-1185">Reference proteome</keyword>
<dbReference type="Proteomes" id="UP000185612">
    <property type="component" value="Unassembled WGS sequence"/>
</dbReference>
<dbReference type="Gene3D" id="2.30.39.10">
    <property type="entry name" value="Alpha-1-antitrypsin, domain 1"/>
    <property type="match status" value="1"/>
</dbReference>
<dbReference type="InterPro" id="IPR023796">
    <property type="entry name" value="Serpin_dom"/>
</dbReference>